<keyword evidence="2" id="KW-1185">Reference proteome</keyword>
<dbReference type="Proteomes" id="UP000009144">
    <property type="component" value="Chromosome"/>
</dbReference>
<dbReference type="RefSeq" id="WP_014707062.1">
    <property type="nucleotide sequence ID" value="NC_017857.3"/>
</dbReference>
<dbReference type="EMBL" id="CP003390">
    <property type="protein sequence ID" value="AFI84693.1"/>
    <property type="molecule type" value="Genomic_DNA"/>
</dbReference>
<gene>
    <name evidence="1" type="ordered locus">Q7A_1875</name>
</gene>
<evidence type="ECO:0000313" key="2">
    <source>
        <dbReference type="Proteomes" id="UP000009144"/>
    </source>
</evidence>
<name>I1XJX4_METNJ</name>
<evidence type="ECO:0000313" key="1">
    <source>
        <dbReference type="EMBL" id="AFI84693.1"/>
    </source>
</evidence>
<dbReference type="PATRIC" id="fig|754476.3.peg.1853"/>
<dbReference type="KEGG" id="mej:Q7A_1875"/>
<reference evidence="1 2" key="1">
    <citation type="journal article" date="2012" name="J. Bacteriol.">
        <title>Complete genome sequences of Methylophaga sp. strain JAM1 and Methylophaga sp. strain JAM7.</title>
        <authorList>
            <person name="Villeneuve C."/>
            <person name="Martineau C."/>
            <person name="Mauffrey F."/>
            <person name="Villemur R."/>
        </authorList>
    </citation>
    <scope>NUCLEOTIDE SEQUENCE [LARGE SCALE GENOMIC DNA]</scope>
    <source>
        <strain evidence="1 2">JAM1</strain>
    </source>
</reference>
<proteinExistence type="predicted"/>
<sequence>MSLPYFHIILIFGLFSASLSASDSDGNPFAVVGEQVNHQIPDGWELAWMSGESDGRFFVEYIPADEEINSWHSGYLLIERIPLPSAEALEEIRSMKTTLPEMALHHFIEQAKTGCRGEHKEISRSVNKFNDILFAMSGGFCSRYENSAPYGEGAFVAFLEGHHNIFRIQYACRPTSDNNKNNLSTWGITPDMAEKFLNAIKSTTLCGSENQPVCQIKYQ</sequence>
<organism evidence="1 2">
    <name type="scientific">Methylophaga nitratireducenticrescens</name>
    <dbReference type="NCBI Taxonomy" id="754476"/>
    <lineage>
        <taxon>Bacteria</taxon>
        <taxon>Pseudomonadati</taxon>
        <taxon>Pseudomonadota</taxon>
        <taxon>Gammaproteobacteria</taxon>
        <taxon>Thiotrichales</taxon>
        <taxon>Piscirickettsiaceae</taxon>
        <taxon>Methylophaga</taxon>
    </lineage>
</organism>
<protein>
    <submittedName>
        <fullName evidence="1">Uncharacterized protein</fullName>
    </submittedName>
</protein>
<dbReference type="eggNOG" id="ENOG5032UF2">
    <property type="taxonomic scope" value="Bacteria"/>
</dbReference>
<accession>I1XJX4</accession>
<dbReference type="HOGENOM" id="CLU_1254506_0_0_6"/>
<dbReference type="AlphaFoldDB" id="I1XJX4"/>
<reference evidence="1 2" key="2">
    <citation type="journal article" date="2013" name="Int. J. Syst. Evol. Microbiol.">
        <title>Methylophaga nitratireducenticrescens sp. nov. and Methylophaga frappieri sp. nov., isolated from the biofilm of the methanol-fed denitrification system treating the seawater at the Montreal Biodome.</title>
        <authorList>
            <person name="Villeneuve C."/>
            <person name="Martineau C."/>
            <person name="Mauffrey F."/>
            <person name="Villemur R."/>
        </authorList>
    </citation>
    <scope>NUCLEOTIDE SEQUENCE [LARGE SCALE GENOMIC DNA]</scope>
    <source>
        <strain evidence="1 2">JAM1</strain>
    </source>
</reference>
<dbReference type="OrthoDB" id="5646369at2"/>